<reference evidence="4" key="1">
    <citation type="submission" date="2025-08" db="UniProtKB">
        <authorList>
            <consortium name="Ensembl"/>
        </authorList>
    </citation>
    <scope>IDENTIFICATION</scope>
</reference>
<feature type="region of interest" description="Disordered" evidence="2">
    <location>
        <begin position="141"/>
        <end position="188"/>
    </location>
</feature>
<dbReference type="Gene3D" id="3.30.60.190">
    <property type="match status" value="1"/>
</dbReference>
<organism evidence="4 5">
    <name type="scientific">Pseudonaja textilis</name>
    <name type="common">Eastern brown snake</name>
    <dbReference type="NCBI Taxonomy" id="8673"/>
    <lineage>
        <taxon>Eukaryota</taxon>
        <taxon>Metazoa</taxon>
        <taxon>Chordata</taxon>
        <taxon>Craniata</taxon>
        <taxon>Vertebrata</taxon>
        <taxon>Euteleostomi</taxon>
        <taxon>Lepidosauria</taxon>
        <taxon>Squamata</taxon>
        <taxon>Bifurcata</taxon>
        <taxon>Unidentata</taxon>
        <taxon>Episquamata</taxon>
        <taxon>Toxicofera</taxon>
        <taxon>Serpentes</taxon>
        <taxon>Colubroidea</taxon>
        <taxon>Elapidae</taxon>
        <taxon>Hydrophiinae</taxon>
        <taxon>Pseudonaja</taxon>
    </lineage>
</organism>
<accession>A0A670ZLT5</accession>
<keyword evidence="5" id="KW-1185">Reference proteome</keyword>
<dbReference type="PANTHER" id="PTHR15555:SF0">
    <property type="entry name" value="ZINC FINGER HIT DOMAIN-CONTAINING PROTEIN 2"/>
    <property type="match status" value="1"/>
</dbReference>
<keyword evidence="1" id="KW-0862">Zinc</keyword>
<evidence type="ECO:0000256" key="1">
    <source>
        <dbReference type="PROSITE-ProRule" id="PRU00453"/>
    </source>
</evidence>
<dbReference type="Ensembl" id="ENSPTXT00000024511.1">
    <property type="protein sequence ID" value="ENSPTXP00000023777.1"/>
    <property type="gene ID" value="ENSPTXG00000016529.1"/>
</dbReference>
<dbReference type="InterPro" id="IPR039646">
    <property type="entry name" value="ZNHIT2"/>
</dbReference>
<proteinExistence type="predicted"/>
<name>A0A670ZLT5_PSETE</name>
<keyword evidence="1" id="KW-0479">Metal-binding</keyword>
<dbReference type="SUPFAM" id="SSF144232">
    <property type="entry name" value="HIT/MYND zinc finger-like"/>
    <property type="match status" value="1"/>
</dbReference>
<dbReference type="OMA" id="WHLWRLL"/>
<evidence type="ECO:0000313" key="4">
    <source>
        <dbReference type="Ensembl" id="ENSPTXP00000023777.1"/>
    </source>
</evidence>
<evidence type="ECO:0000256" key="2">
    <source>
        <dbReference type="SAM" id="MobiDB-lite"/>
    </source>
</evidence>
<evidence type="ECO:0000313" key="5">
    <source>
        <dbReference type="Proteomes" id="UP000472273"/>
    </source>
</evidence>
<protein>
    <submittedName>
        <fullName evidence="4">Zinc finger HIT-type containing 2</fullName>
    </submittedName>
</protein>
<feature type="domain" description="HIT-type" evidence="3">
    <location>
        <begin position="7"/>
        <end position="38"/>
    </location>
</feature>
<gene>
    <name evidence="4" type="primary">ZNHIT2</name>
</gene>
<dbReference type="PROSITE" id="PS51083">
    <property type="entry name" value="ZF_HIT"/>
    <property type="match status" value="1"/>
</dbReference>
<keyword evidence="1" id="KW-0863">Zinc-finger</keyword>
<dbReference type="Proteomes" id="UP000472273">
    <property type="component" value="Unplaced"/>
</dbReference>
<dbReference type="AlphaFoldDB" id="A0A670ZLT5"/>
<dbReference type="GeneTree" id="ENSGT00390000017147"/>
<evidence type="ECO:0000259" key="3">
    <source>
        <dbReference type="PROSITE" id="PS51083"/>
    </source>
</evidence>
<dbReference type="GO" id="GO:0008270">
    <property type="term" value="F:zinc ion binding"/>
    <property type="evidence" value="ECO:0007669"/>
    <property type="project" value="UniProtKB-UniRule"/>
</dbReference>
<dbReference type="PANTHER" id="PTHR15555">
    <property type="entry name" value="ZINC FINGER HIT DOMAIN CONTAINING PROTEIN 2 PROTEIN FON -RELATED"/>
    <property type="match status" value="1"/>
</dbReference>
<sequence>MEASGGCGLCQAERAPYTCPRCHVRFCSVPCYREHGSCARDFQTRELQLRLRGQRGDAGARGRLREALLRLQELREPGDADPELGLDPQADDLWEQLSPQQRQRFQQLLSSGKISGLLPPWKPWWVVASQGPPMVQLLETKDAQDSQPQRQPGAKADLEASSQPPNEETAVGDRNHRPPAQDSNSLPALPEAIRPLSDLASGPVSPLVRFQLPNVLYAYAYTLSLYNGETDDAQVLPEVCETLVDLSAVLGAQRVFSSTGEALQAALQALTDGQYPECPLGKAGAMEAVGQILRGKQGRFALAAFAHLVRLLGQGKRRVAPQDQPRIYKAKKKCEFLLSWAKEEEEQLPSLALEVQREYVAHVVEAKEVGALTQELEKMWGGEGAPFQTASDRRTGLKPILPTKFVSPQLHLLSKAHTHTHTHLAP</sequence>
<reference evidence="4" key="2">
    <citation type="submission" date="2025-09" db="UniProtKB">
        <authorList>
            <consortium name="Ensembl"/>
        </authorList>
    </citation>
    <scope>IDENTIFICATION</scope>
</reference>
<dbReference type="CDD" id="cd23024">
    <property type="entry name" value="zf-HIT_ZNHIT2-3"/>
    <property type="match status" value="1"/>
</dbReference>
<dbReference type="Pfam" id="PF04438">
    <property type="entry name" value="zf-HIT"/>
    <property type="match status" value="1"/>
</dbReference>
<dbReference type="InterPro" id="IPR007529">
    <property type="entry name" value="Znf_HIT"/>
</dbReference>